<dbReference type="SUPFAM" id="SSF109854">
    <property type="entry name" value="DinB/YfiT-like putative metalloenzymes"/>
    <property type="match status" value="1"/>
</dbReference>
<accession>A0A060LZ61</accession>
<dbReference type="eggNOG" id="COG2318">
    <property type="taxonomic scope" value="Bacteria"/>
</dbReference>
<dbReference type="EMBL" id="CP003923">
    <property type="protein sequence ID" value="AIC93074.1"/>
    <property type="molecule type" value="Genomic_DNA"/>
</dbReference>
<dbReference type="InterPro" id="IPR034660">
    <property type="entry name" value="DinB/YfiT-like"/>
</dbReference>
<gene>
    <name evidence="2" type="ORF">BleG1_0466</name>
</gene>
<dbReference type="PATRIC" id="fig|1246626.3.peg.454"/>
<dbReference type="AlphaFoldDB" id="A0A060LZ61"/>
<dbReference type="InterPro" id="IPR024775">
    <property type="entry name" value="DinB-like"/>
</dbReference>
<name>A0A060LZ61_9BACI</name>
<dbReference type="STRING" id="1246626.BleG1_0466"/>
<reference evidence="2 3" key="1">
    <citation type="journal article" date="2014" name="Gene">
        <title>A comparative genomic analysis of the alkalitolerant soil bacterium Bacillus lehensis G1.</title>
        <authorList>
            <person name="Noor Y.M."/>
            <person name="Samsulrizal N.H."/>
            <person name="Jema'on N.A."/>
            <person name="Low K.O."/>
            <person name="Ramli A.N."/>
            <person name="Alias N.I."/>
            <person name="Damis S.I."/>
            <person name="Fuzi S.F."/>
            <person name="Isa M.N."/>
            <person name="Murad A.M."/>
            <person name="Raih M.F."/>
            <person name="Bakar F.D."/>
            <person name="Najimudin N."/>
            <person name="Mahadi N.M."/>
            <person name="Illias R.M."/>
        </authorList>
    </citation>
    <scope>NUCLEOTIDE SEQUENCE [LARGE SCALE GENOMIC DNA]</scope>
    <source>
        <strain evidence="2 3">G1</strain>
    </source>
</reference>
<keyword evidence="3" id="KW-1185">Reference proteome</keyword>
<dbReference type="Gene3D" id="1.20.120.450">
    <property type="entry name" value="dinb family like domain"/>
    <property type="match status" value="1"/>
</dbReference>
<organism evidence="2 3">
    <name type="scientific">Shouchella lehensis G1</name>
    <dbReference type="NCBI Taxonomy" id="1246626"/>
    <lineage>
        <taxon>Bacteria</taxon>
        <taxon>Bacillati</taxon>
        <taxon>Bacillota</taxon>
        <taxon>Bacilli</taxon>
        <taxon>Bacillales</taxon>
        <taxon>Bacillaceae</taxon>
        <taxon>Shouchella</taxon>
    </lineage>
</organism>
<dbReference type="HOGENOM" id="CLU_105789_2_0_9"/>
<evidence type="ECO:0000313" key="2">
    <source>
        <dbReference type="EMBL" id="AIC93074.1"/>
    </source>
</evidence>
<dbReference type="Pfam" id="PF12867">
    <property type="entry name" value="DinB_2"/>
    <property type="match status" value="1"/>
</dbReference>
<dbReference type="KEGG" id="ble:BleG1_0466"/>
<dbReference type="OrthoDB" id="9793216at2"/>
<proteinExistence type="predicted"/>
<dbReference type="Proteomes" id="UP000027142">
    <property type="component" value="Chromosome"/>
</dbReference>
<protein>
    <recommendedName>
        <fullName evidence="1">DinB-like domain-containing protein</fullName>
    </recommendedName>
</protein>
<feature type="domain" description="DinB-like" evidence="1">
    <location>
        <begin position="29"/>
        <end position="164"/>
    </location>
</feature>
<dbReference type="RefSeq" id="WP_038476719.1">
    <property type="nucleotide sequence ID" value="NZ_CP003923.1"/>
</dbReference>
<evidence type="ECO:0000313" key="3">
    <source>
        <dbReference type="Proteomes" id="UP000027142"/>
    </source>
</evidence>
<sequence>MRPRPLSIENPEHDRYVSLVPDGDIKDILTNQRNENIAFLSNVSEELAKKAYAPGKWTLKEVIGHMTDSERVMSYRLLAIARNESEPLPAMDQNQYVSAAHFNKQSWEQLLVGLDAVRANTLSLISTIDDEAWVRCGTVMNSSVSVGAIAYGIAGHELHHMKVIRATYV</sequence>
<evidence type="ECO:0000259" key="1">
    <source>
        <dbReference type="Pfam" id="PF12867"/>
    </source>
</evidence>